<evidence type="ECO:0000313" key="6">
    <source>
        <dbReference type="Proteomes" id="UP000037510"/>
    </source>
</evidence>
<sequence>MLYVPPVPVSGTSLKYTLSVQNTVQLVLNRYLYCFHYKKQNGEKIWRCFNTKTCRARLAIKNNKIMKRSVYNSHLCSLYQARIPVQHNATARNPYWTVGIRTTLQYTVSNMGTLQIVLNRYLYCLRNVKKNGERVWKCINFCKGMCLARIVVKDNKVVKRSVTHEQ</sequence>
<accession>A0A0L7KQH9</accession>
<evidence type="ECO:0000313" key="5">
    <source>
        <dbReference type="EMBL" id="KOB65365.1"/>
    </source>
</evidence>
<dbReference type="GO" id="GO:0008270">
    <property type="term" value="F:zinc ion binding"/>
    <property type="evidence" value="ECO:0007669"/>
    <property type="project" value="UniProtKB-KW"/>
</dbReference>
<keyword evidence="1" id="KW-0479">Metal-binding</keyword>
<protein>
    <submittedName>
        <fullName evidence="5">Modifier of mdg4</fullName>
    </submittedName>
</protein>
<proteinExistence type="predicted"/>
<evidence type="ECO:0000259" key="4">
    <source>
        <dbReference type="Pfam" id="PF04500"/>
    </source>
</evidence>
<evidence type="ECO:0000256" key="2">
    <source>
        <dbReference type="ARBA" id="ARBA00022771"/>
    </source>
</evidence>
<comment type="caution">
    <text evidence="5">The sequence shown here is derived from an EMBL/GenBank/DDBJ whole genome shotgun (WGS) entry which is preliminary data.</text>
</comment>
<feature type="domain" description="FLYWCH-type" evidence="4">
    <location>
        <begin position="107"/>
        <end position="161"/>
    </location>
</feature>
<dbReference type="Gene3D" id="2.20.25.240">
    <property type="match status" value="2"/>
</dbReference>
<gene>
    <name evidence="5" type="ORF">OBRU01_17691</name>
</gene>
<evidence type="ECO:0000256" key="1">
    <source>
        <dbReference type="ARBA" id="ARBA00022723"/>
    </source>
</evidence>
<keyword evidence="3" id="KW-0862">Zinc</keyword>
<dbReference type="Pfam" id="PF04500">
    <property type="entry name" value="FLYWCH"/>
    <property type="match status" value="2"/>
</dbReference>
<dbReference type="Proteomes" id="UP000037510">
    <property type="component" value="Unassembled WGS sequence"/>
</dbReference>
<dbReference type="AlphaFoldDB" id="A0A0L7KQH9"/>
<organism evidence="5 6">
    <name type="scientific">Operophtera brumata</name>
    <name type="common">Winter moth</name>
    <name type="synonym">Phalaena brumata</name>
    <dbReference type="NCBI Taxonomy" id="104452"/>
    <lineage>
        <taxon>Eukaryota</taxon>
        <taxon>Metazoa</taxon>
        <taxon>Ecdysozoa</taxon>
        <taxon>Arthropoda</taxon>
        <taxon>Hexapoda</taxon>
        <taxon>Insecta</taxon>
        <taxon>Pterygota</taxon>
        <taxon>Neoptera</taxon>
        <taxon>Endopterygota</taxon>
        <taxon>Lepidoptera</taxon>
        <taxon>Glossata</taxon>
        <taxon>Ditrysia</taxon>
        <taxon>Geometroidea</taxon>
        <taxon>Geometridae</taxon>
        <taxon>Larentiinae</taxon>
        <taxon>Operophtera</taxon>
    </lineage>
</organism>
<dbReference type="EMBL" id="JTDY01007223">
    <property type="protein sequence ID" value="KOB65365.1"/>
    <property type="molecule type" value="Genomic_DNA"/>
</dbReference>
<reference evidence="5 6" key="1">
    <citation type="journal article" date="2015" name="Genome Biol. Evol.">
        <title>The genome of winter moth (Operophtera brumata) provides a genomic perspective on sexual dimorphism and phenology.</title>
        <authorList>
            <person name="Derks M.F."/>
            <person name="Smit S."/>
            <person name="Salis L."/>
            <person name="Schijlen E."/>
            <person name="Bossers A."/>
            <person name="Mateman C."/>
            <person name="Pijl A.S."/>
            <person name="de Ridder D."/>
            <person name="Groenen M.A."/>
            <person name="Visser M.E."/>
            <person name="Megens H.J."/>
        </authorList>
    </citation>
    <scope>NUCLEOTIDE SEQUENCE [LARGE SCALE GENOMIC DNA]</scope>
    <source>
        <strain evidence="5">WM2013NL</strain>
        <tissue evidence="5">Head and thorax</tissue>
    </source>
</reference>
<evidence type="ECO:0000256" key="3">
    <source>
        <dbReference type="ARBA" id="ARBA00022833"/>
    </source>
</evidence>
<feature type="domain" description="FLYWCH-type" evidence="4">
    <location>
        <begin position="20"/>
        <end position="67"/>
    </location>
</feature>
<keyword evidence="2" id="KW-0863">Zinc-finger</keyword>
<name>A0A0L7KQH9_OPEBR</name>
<keyword evidence="6" id="KW-1185">Reference proteome</keyword>
<dbReference type="InterPro" id="IPR007588">
    <property type="entry name" value="Znf_FLYWCH"/>
</dbReference>